<dbReference type="AlphaFoldDB" id="A0A8X6TRY8"/>
<name>A0A8X6TRY8_NEPPI</name>
<proteinExistence type="predicted"/>
<comment type="caution">
    <text evidence="1">The sequence shown here is derived from an EMBL/GenBank/DDBJ whole genome shotgun (WGS) entry which is preliminary data.</text>
</comment>
<organism evidence="1 2">
    <name type="scientific">Nephila pilipes</name>
    <name type="common">Giant wood spider</name>
    <name type="synonym">Nephila maculata</name>
    <dbReference type="NCBI Taxonomy" id="299642"/>
    <lineage>
        <taxon>Eukaryota</taxon>
        <taxon>Metazoa</taxon>
        <taxon>Ecdysozoa</taxon>
        <taxon>Arthropoda</taxon>
        <taxon>Chelicerata</taxon>
        <taxon>Arachnida</taxon>
        <taxon>Araneae</taxon>
        <taxon>Araneomorphae</taxon>
        <taxon>Entelegynae</taxon>
        <taxon>Araneoidea</taxon>
        <taxon>Nephilidae</taxon>
        <taxon>Nephila</taxon>
    </lineage>
</organism>
<dbReference type="Proteomes" id="UP000887013">
    <property type="component" value="Unassembled WGS sequence"/>
</dbReference>
<protein>
    <submittedName>
        <fullName evidence="1">Uncharacterized protein</fullName>
    </submittedName>
</protein>
<evidence type="ECO:0000313" key="2">
    <source>
        <dbReference type="Proteomes" id="UP000887013"/>
    </source>
</evidence>
<gene>
    <name evidence="1" type="ORF">NPIL_164321</name>
</gene>
<keyword evidence="2" id="KW-1185">Reference proteome</keyword>
<reference evidence="1" key="1">
    <citation type="submission" date="2020-08" db="EMBL/GenBank/DDBJ databases">
        <title>Multicomponent nature underlies the extraordinary mechanical properties of spider dragline silk.</title>
        <authorList>
            <person name="Kono N."/>
            <person name="Nakamura H."/>
            <person name="Mori M."/>
            <person name="Yoshida Y."/>
            <person name="Ohtoshi R."/>
            <person name="Malay A.D."/>
            <person name="Moran D.A.P."/>
            <person name="Tomita M."/>
            <person name="Numata K."/>
            <person name="Arakawa K."/>
        </authorList>
    </citation>
    <scope>NUCLEOTIDE SEQUENCE</scope>
</reference>
<dbReference type="EMBL" id="BMAW01014787">
    <property type="protein sequence ID" value="GFT40486.1"/>
    <property type="molecule type" value="Genomic_DNA"/>
</dbReference>
<sequence>MTFEFGSHSLNHRDQMLKMVKWLSAVACNITLLLFNELLTIDNVIPNSYRNKNLQLPFLYTQEHVGAEVKVTRVVANAIQIQSQYGVEKPSTIV</sequence>
<evidence type="ECO:0000313" key="1">
    <source>
        <dbReference type="EMBL" id="GFT40486.1"/>
    </source>
</evidence>
<accession>A0A8X6TRY8</accession>